<dbReference type="PANTHER" id="PTHR12599">
    <property type="entry name" value="PTERIN-4-ALPHA-CARBINOLAMINE DEHYDRATASE"/>
    <property type="match status" value="1"/>
</dbReference>
<accession>A0A366E8A0</accession>
<reference evidence="5 6" key="1">
    <citation type="submission" date="2018-06" db="EMBL/GenBank/DDBJ databases">
        <title>Genomic Encyclopedia of Type Strains, Phase IV (KMG-IV): sequencing the most valuable type-strain genomes for metagenomic binning, comparative biology and taxonomic classification.</title>
        <authorList>
            <person name="Goeker M."/>
        </authorList>
    </citation>
    <scope>NUCLEOTIDE SEQUENCE [LARGE SCALE GENOMIC DNA]</scope>
    <source>
        <strain evidence="5 6">DSM 25619</strain>
    </source>
</reference>
<dbReference type="NCBIfam" id="NF002018">
    <property type="entry name" value="PRK00823.1-3"/>
    <property type="match status" value="1"/>
</dbReference>
<evidence type="ECO:0000256" key="3">
    <source>
        <dbReference type="ARBA" id="ARBA00023239"/>
    </source>
</evidence>
<dbReference type="AlphaFoldDB" id="A0A366E8A0"/>
<dbReference type="PANTHER" id="PTHR12599:SF0">
    <property type="entry name" value="PTERIN-4-ALPHA-CARBINOLAMINE DEHYDRATASE"/>
    <property type="match status" value="1"/>
</dbReference>
<gene>
    <name evidence="5" type="ORF">DFR47_102425</name>
</gene>
<sequence length="97" mass="11075">MSRTPLTREEITTALAALSGWALSEDHKSIRKDFKFRDFNTAFAFMTRIALLAEKLDHHPEWFNVYNKVEITLTTHSAKGLTALDMRMAQLANEYAG</sequence>
<dbReference type="SUPFAM" id="SSF55248">
    <property type="entry name" value="PCD-like"/>
    <property type="match status" value="1"/>
</dbReference>
<evidence type="ECO:0000313" key="5">
    <source>
        <dbReference type="EMBL" id="RBO97638.1"/>
    </source>
</evidence>
<dbReference type="RefSeq" id="WP_113943619.1">
    <property type="nucleotide sequence ID" value="NZ_JBHEEG010000002.1"/>
</dbReference>
<evidence type="ECO:0000256" key="2">
    <source>
        <dbReference type="ARBA" id="ARBA00006472"/>
    </source>
</evidence>
<dbReference type="EC" id="4.2.1.96" evidence="4"/>
<evidence type="ECO:0000256" key="4">
    <source>
        <dbReference type="HAMAP-Rule" id="MF_00434"/>
    </source>
</evidence>
<keyword evidence="6" id="KW-1185">Reference proteome</keyword>
<dbReference type="InterPro" id="IPR036428">
    <property type="entry name" value="PCD_sf"/>
</dbReference>
<dbReference type="InterPro" id="IPR001533">
    <property type="entry name" value="Pterin_deHydtase"/>
</dbReference>
<proteinExistence type="inferred from homology"/>
<comment type="catalytic activity">
    <reaction evidence="1 4">
        <text>(4aS,6R)-4a-hydroxy-L-erythro-5,6,7,8-tetrahydrobiopterin = (6R)-L-erythro-6,7-dihydrobiopterin + H2O</text>
        <dbReference type="Rhea" id="RHEA:11920"/>
        <dbReference type="ChEBI" id="CHEBI:15377"/>
        <dbReference type="ChEBI" id="CHEBI:15642"/>
        <dbReference type="ChEBI" id="CHEBI:43120"/>
        <dbReference type="EC" id="4.2.1.96"/>
    </reaction>
</comment>
<dbReference type="GO" id="GO:0008124">
    <property type="term" value="F:4-alpha-hydroxytetrahydrobiopterin dehydratase activity"/>
    <property type="evidence" value="ECO:0007669"/>
    <property type="project" value="UniProtKB-UniRule"/>
</dbReference>
<dbReference type="OrthoDB" id="9794987at2"/>
<dbReference type="HAMAP" id="MF_00434">
    <property type="entry name" value="Pterin_4_alpha"/>
    <property type="match status" value="1"/>
</dbReference>
<dbReference type="Gene3D" id="3.30.1360.20">
    <property type="entry name" value="Transcriptional coactivator/pterin dehydratase"/>
    <property type="match status" value="1"/>
</dbReference>
<evidence type="ECO:0000256" key="1">
    <source>
        <dbReference type="ARBA" id="ARBA00001554"/>
    </source>
</evidence>
<organism evidence="5 6">
    <name type="scientific">Pseudochrobactrum asaccharolyticum</name>
    <dbReference type="NCBI Taxonomy" id="354351"/>
    <lineage>
        <taxon>Bacteria</taxon>
        <taxon>Pseudomonadati</taxon>
        <taxon>Pseudomonadota</taxon>
        <taxon>Alphaproteobacteria</taxon>
        <taxon>Hyphomicrobiales</taxon>
        <taxon>Brucellaceae</taxon>
        <taxon>Pseudochrobactrum</taxon>
    </lineage>
</organism>
<comment type="caution">
    <text evidence="5">The sequence shown here is derived from an EMBL/GenBank/DDBJ whole genome shotgun (WGS) entry which is preliminary data.</text>
</comment>
<evidence type="ECO:0000313" key="6">
    <source>
        <dbReference type="Proteomes" id="UP000252893"/>
    </source>
</evidence>
<dbReference type="Pfam" id="PF01329">
    <property type="entry name" value="Pterin_4a"/>
    <property type="match status" value="1"/>
</dbReference>
<dbReference type="EMBL" id="QNRH01000002">
    <property type="protein sequence ID" value="RBO97638.1"/>
    <property type="molecule type" value="Genomic_DNA"/>
</dbReference>
<dbReference type="NCBIfam" id="NF002017">
    <property type="entry name" value="PRK00823.1-2"/>
    <property type="match status" value="1"/>
</dbReference>
<dbReference type="GO" id="GO:0006729">
    <property type="term" value="P:tetrahydrobiopterin biosynthetic process"/>
    <property type="evidence" value="ECO:0007669"/>
    <property type="project" value="InterPro"/>
</dbReference>
<dbReference type="Proteomes" id="UP000252893">
    <property type="component" value="Unassembled WGS sequence"/>
</dbReference>
<keyword evidence="3 4" id="KW-0456">Lyase</keyword>
<name>A0A366E8A0_9HYPH</name>
<dbReference type="CDD" id="cd00914">
    <property type="entry name" value="PCD_DCoH_subfamily_b"/>
    <property type="match status" value="1"/>
</dbReference>
<protein>
    <recommendedName>
        <fullName evidence="4">Putative pterin-4-alpha-carbinolamine dehydratase</fullName>
        <shortName evidence="4">PHS</shortName>
        <ecNumber evidence="4">4.2.1.96</ecNumber>
    </recommendedName>
    <alternativeName>
        <fullName evidence="4">4-alpha-hydroxy-tetrahydropterin dehydratase</fullName>
    </alternativeName>
    <alternativeName>
        <fullName evidence="4">Pterin carbinolamine dehydratase</fullName>
        <shortName evidence="4">PCD</shortName>
    </alternativeName>
</protein>
<comment type="similarity">
    <text evidence="2 4">Belongs to the pterin-4-alpha-carbinolamine dehydratase family.</text>
</comment>